<keyword evidence="1" id="KW-0732">Signal</keyword>
<feature type="signal peptide" evidence="1">
    <location>
        <begin position="1"/>
        <end position="19"/>
    </location>
</feature>
<dbReference type="OrthoDB" id="3722602at2759"/>
<gene>
    <name evidence="2" type="ORF">BDV95DRAFT_175471</name>
</gene>
<evidence type="ECO:0000313" key="2">
    <source>
        <dbReference type="EMBL" id="KAF2867784.1"/>
    </source>
</evidence>
<evidence type="ECO:0000313" key="3">
    <source>
        <dbReference type="Proteomes" id="UP000481861"/>
    </source>
</evidence>
<sequence length="263" mass="29228">MKIFLLLLVAAAWTAEVVAVAVPAVPFNVSSTDLKSFDNTLVAKRGLKRVSVTMGNAHVNVGEITGRPLFDGIKACLVEICPQHVNECGNKATKFKHKDGCPMKGDITYIAKGEVLDTGGILDVRVASAKWPLGHYALREALIDQVAGTFQVMSEDMKNCFKINVRFRNSNKYDDRTKCCIGEYVDVVVEGWGEDVYMRAFVRLRQRNWSGGVFDCVAIKGATAKYWRENTHIRFADALGVDFDVDPICPNTQVTWGDDPRLY</sequence>
<proteinExistence type="predicted"/>
<organism evidence="2 3">
    <name type="scientific">Massariosphaeria phaeospora</name>
    <dbReference type="NCBI Taxonomy" id="100035"/>
    <lineage>
        <taxon>Eukaryota</taxon>
        <taxon>Fungi</taxon>
        <taxon>Dikarya</taxon>
        <taxon>Ascomycota</taxon>
        <taxon>Pezizomycotina</taxon>
        <taxon>Dothideomycetes</taxon>
        <taxon>Pleosporomycetidae</taxon>
        <taxon>Pleosporales</taxon>
        <taxon>Pleosporales incertae sedis</taxon>
        <taxon>Massariosphaeria</taxon>
    </lineage>
</organism>
<dbReference type="Proteomes" id="UP000481861">
    <property type="component" value="Unassembled WGS sequence"/>
</dbReference>
<evidence type="ECO:0000256" key="1">
    <source>
        <dbReference type="SAM" id="SignalP"/>
    </source>
</evidence>
<name>A0A7C8MEY5_9PLEO</name>
<dbReference type="EMBL" id="JAADJZ010000022">
    <property type="protein sequence ID" value="KAF2867784.1"/>
    <property type="molecule type" value="Genomic_DNA"/>
</dbReference>
<feature type="chain" id="PRO_5028958537" evidence="1">
    <location>
        <begin position="20"/>
        <end position="263"/>
    </location>
</feature>
<keyword evidence="3" id="KW-1185">Reference proteome</keyword>
<protein>
    <submittedName>
        <fullName evidence="2">Uncharacterized protein</fullName>
    </submittedName>
</protein>
<dbReference type="AlphaFoldDB" id="A0A7C8MEY5"/>
<reference evidence="2 3" key="1">
    <citation type="submission" date="2020-01" db="EMBL/GenBank/DDBJ databases">
        <authorList>
            <consortium name="DOE Joint Genome Institute"/>
            <person name="Haridas S."/>
            <person name="Albert R."/>
            <person name="Binder M."/>
            <person name="Bloem J."/>
            <person name="Labutti K."/>
            <person name="Salamov A."/>
            <person name="Andreopoulos B."/>
            <person name="Baker S.E."/>
            <person name="Barry K."/>
            <person name="Bills G."/>
            <person name="Bluhm B.H."/>
            <person name="Cannon C."/>
            <person name="Castanera R."/>
            <person name="Culley D.E."/>
            <person name="Daum C."/>
            <person name="Ezra D."/>
            <person name="Gonzalez J.B."/>
            <person name="Henrissat B."/>
            <person name="Kuo A."/>
            <person name="Liang C."/>
            <person name="Lipzen A."/>
            <person name="Lutzoni F."/>
            <person name="Magnuson J."/>
            <person name="Mondo S."/>
            <person name="Nolan M."/>
            <person name="Ohm R."/>
            <person name="Pangilinan J."/>
            <person name="Park H.-J.H."/>
            <person name="Ramirez L."/>
            <person name="Alfaro M."/>
            <person name="Sun H."/>
            <person name="Tritt A."/>
            <person name="Yoshinaga Y."/>
            <person name="Zwiers L.-H.L."/>
            <person name="Turgeon B.G."/>
            <person name="Goodwin S.B."/>
            <person name="Spatafora J.W."/>
            <person name="Crous P.W."/>
            <person name="Grigoriev I.V."/>
        </authorList>
    </citation>
    <scope>NUCLEOTIDE SEQUENCE [LARGE SCALE GENOMIC DNA]</scope>
    <source>
        <strain evidence="2 3">CBS 611.86</strain>
    </source>
</reference>
<accession>A0A7C8MEY5</accession>
<comment type="caution">
    <text evidence="2">The sequence shown here is derived from an EMBL/GenBank/DDBJ whole genome shotgun (WGS) entry which is preliminary data.</text>
</comment>